<accession>A0ACA9RS53</accession>
<comment type="caution">
    <text evidence="1">The sequence shown here is derived from an EMBL/GenBank/DDBJ whole genome shotgun (WGS) entry which is preliminary data.</text>
</comment>
<dbReference type="EMBL" id="CAJVQC010066322">
    <property type="protein sequence ID" value="CAG8806309.1"/>
    <property type="molecule type" value="Genomic_DNA"/>
</dbReference>
<feature type="non-terminal residue" evidence="1">
    <location>
        <position position="1"/>
    </location>
</feature>
<proteinExistence type="predicted"/>
<sequence length="41" mass="4802">NELFKILVHDFETAFVNRVTCQDALFRDGAVVRRFADGFRK</sequence>
<reference evidence="1" key="1">
    <citation type="submission" date="2021-06" db="EMBL/GenBank/DDBJ databases">
        <authorList>
            <person name="Kallberg Y."/>
            <person name="Tangrot J."/>
            <person name="Rosling A."/>
        </authorList>
    </citation>
    <scope>NUCLEOTIDE SEQUENCE</scope>
    <source>
        <strain evidence="1">MA461A</strain>
    </source>
</reference>
<dbReference type="Proteomes" id="UP000789920">
    <property type="component" value="Unassembled WGS sequence"/>
</dbReference>
<organism evidence="1 2">
    <name type="scientific">Racocetra persica</name>
    <dbReference type="NCBI Taxonomy" id="160502"/>
    <lineage>
        <taxon>Eukaryota</taxon>
        <taxon>Fungi</taxon>
        <taxon>Fungi incertae sedis</taxon>
        <taxon>Mucoromycota</taxon>
        <taxon>Glomeromycotina</taxon>
        <taxon>Glomeromycetes</taxon>
        <taxon>Diversisporales</taxon>
        <taxon>Gigasporaceae</taxon>
        <taxon>Racocetra</taxon>
    </lineage>
</organism>
<evidence type="ECO:0000313" key="2">
    <source>
        <dbReference type="Proteomes" id="UP000789920"/>
    </source>
</evidence>
<name>A0ACA9RS53_9GLOM</name>
<protein>
    <submittedName>
        <fullName evidence="1">4909_t:CDS:1</fullName>
    </submittedName>
</protein>
<feature type="non-terminal residue" evidence="1">
    <location>
        <position position="41"/>
    </location>
</feature>
<gene>
    <name evidence="1" type="ORF">RPERSI_LOCUS22127</name>
</gene>
<keyword evidence="2" id="KW-1185">Reference proteome</keyword>
<evidence type="ECO:0000313" key="1">
    <source>
        <dbReference type="EMBL" id="CAG8806309.1"/>
    </source>
</evidence>